<gene>
    <name evidence="3" type="ORF">RDB_LOCUS62597</name>
</gene>
<evidence type="ECO:0000256" key="1">
    <source>
        <dbReference type="PROSITE-ProRule" id="PRU00042"/>
    </source>
</evidence>
<protein>
    <recommendedName>
        <fullName evidence="2">C2H2-type domain-containing protein</fullName>
    </recommendedName>
</protein>
<sequence length="313" mass="35178">MAENAGEAGSQIVYSVPPTALTKLKYFSSPSGLFAYDTKYRDYMVDERLTSVALPANHEEPWSGWPHCFRLDQAMYRFTAMGDLISKPLGGEWRMERVFTTLDDALESMQPQDYFFMHASSPLPHYPIETTSSSQVEACVGIPQPSLGGFSSASSVPHDGDKEYFWTDPVDTGSVQVEENMLSPNGPQMNPSRPHRPQHTYSANSPLLNYESTKEDIDRWVDDRLMRQGAKYSRSGGVTICPVPTCGKLSQRPSALKTHLYFHFGIRRSVLMRMLQKLPHQGQPEEASNECLSKAQTCSDIPEKYWSEAHKAP</sequence>
<dbReference type="PROSITE" id="PS50157">
    <property type="entry name" value="ZINC_FINGER_C2H2_2"/>
    <property type="match status" value="1"/>
</dbReference>
<dbReference type="AlphaFoldDB" id="A0A8H3C1M7"/>
<dbReference type="EMBL" id="CAJMWZ010003199">
    <property type="protein sequence ID" value="CAE6471055.1"/>
    <property type="molecule type" value="Genomic_DNA"/>
</dbReference>
<evidence type="ECO:0000313" key="4">
    <source>
        <dbReference type="Proteomes" id="UP000663850"/>
    </source>
</evidence>
<proteinExistence type="predicted"/>
<organism evidence="3 4">
    <name type="scientific">Rhizoctonia solani</name>
    <dbReference type="NCBI Taxonomy" id="456999"/>
    <lineage>
        <taxon>Eukaryota</taxon>
        <taxon>Fungi</taxon>
        <taxon>Dikarya</taxon>
        <taxon>Basidiomycota</taxon>
        <taxon>Agaricomycotina</taxon>
        <taxon>Agaricomycetes</taxon>
        <taxon>Cantharellales</taxon>
        <taxon>Ceratobasidiaceae</taxon>
        <taxon>Rhizoctonia</taxon>
    </lineage>
</organism>
<name>A0A8H3C1M7_9AGAM</name>
<dbReference type="GO" id="GO:0008270">
    <property type="term" value="F:zinc ion binding"/>
    <property type="evidence" value="ECO:0007669"/>
    <property type="project" value="UniProtKB-KW"/>
</dbReference>
<accession>A0A8H3C1M7</accession>
<keyword evidence="1" id="KW-0862">Zinc</keyword>
<dbReference type="InterPro" id="IPR013087">
    <property type="entry name" value="Znf_C2H2_type"/>
</dbReference>
<comment type="caution">
    <text evidence="3">The sequence shown here is derived from an EMBL/GenBank/DDBJ whole genome shotgun (WGS) entry which is preliminary data.</text>
</comment>
<feature type="domain" description="C2H2-type" evidence="2">
    <location>
        <begin position="239"/>
        <end position="268"/>
    </location>
</feature>
<keyword evidence="1" id="KW-0479">Metal-binding</keyword>
<evidence type="ECO:0000313" key="3">
    <source>
        <dbReference type="EMBL" id="CAE6471055.1"/>
    </source>
</evidence>
<dbReference type="Proteomes" id="UP000663850">
    <property type="component" value="Unassembled WGS sequence"/>
</dbReference>
<evidence type="ECO:0000259" key="2">
    <source>
        <dbReference type="PROSITE" id="PS50157"/>
    </source>
</evidence>
<reference evidence="3" key="1">
    <citation type="submission" date="2021-01" db="EMBL/GenBank/DDBJ databases">
        <authorList>
            <person name="Kaushik A."/>
        </authorList>
    </citation>
    <scope>NUCLEOTIDE SEQUENCE</scope>
    <source>
        <strain evidence="3">Type strain: AG8-Rh-89/</strain>
    </source>
</reference>
<keyword evidence="1" id="KW-0863">Zinc-finger</keyword>